<feature type="region of interest" description="Disordered" evidence="1">
    <location>
        <begin position="66"/>
        <end position="85"/>
    </location>
</feature>
<proteinExistence type="predicted"/>
<reference evidence="2" key="1">
    <citation type="submission" date="2018-11" db="EMBL/GenBank/DDBJ databases">
        <authorList>
            <consortium name="Pathogen Informatics"/>
        </authorList>
    </citation>
    <scope>NUCLEOTIDE SEQUENCE</scope>
</reference>
<name>A0A3S5AW74_9PLAT</name>
<gene>
    <name evidence="2" type="ORF">PXEA_LOCUS23590</name>
</gene>
<keyword evidence="3" id="KW-1185">Reference proteome</keyword>
<evidence type="ECO:0000256" key="1">
    <source>
        <dbReference type="SAM" id="MobiDB-lite"/>
    </source>
</evidence>
<feature type="compositionally biased region" description="Polar residues" evidence="1">
    <location>
        <begin position="32"/>
        <end position="52"/>
    </location>
</feature>
<feature type="region of interest" description="Disordered" evidence="1">
    <location>
        <begin position="1"/>
        <end position="52"/>
    </location>
</feature>
<dbReference type="EMBL" id="CAAALY010109831">
    <property type="protein sequence ID" value="VEL30150.1"/>
    <property type="molecule type" value="Genomic_DNA"/>
</dbReference>
<dbReference type="Proteomes" id="UP000784294">
    <property type="component" value="Unassembled WGS sequence"/>
</dbReference>
<evidence type="ECO:0000313" key="2">
    <source>
        <dbReference type="EMBL" id="VEL30150.1"/>
    </source>
</evidence>
<feature type="compositionally biased region" description="Polar residues" evidence="1">
    <location>
        <begin position="66"/>
        <end position="84"/>
    </location>
</feature>
<accession>A0A3S5AW74</accession>
<protein>
    <submittedName>
        <fullName evidence="2">Uncharacterized protein</fullName>
    </submittedName>
</protein>
<comment type="caution">
    <text evidence="2">The sequence shown here is derived from an EMBL/GenBank/DDBJ whole genome shotgun (WGS) entry which is preliminary data.</text>
</comment>
<evidence type="ECO:0000313" key="3">
    <source>
        <dbReference type="Proteomes" id="UP000784294"/>
    </source>
</evidence>
<organism evidence="2 3">
    <name type="scientific">Protopolystoma xenopodis</name>
    <dbReference type="NCBI Taxonomy" id="117903"/>
    <lineage>
        <taxon>Eukaryota</taxon>
        <taxon>Metazoa</taxon>
        <taxon>Spiralia</taxon>
        <taxon>Lophotrochozoa</taxon>
        <taxon>Platyhelminthes</taxon>
        <taxon>Monogenea</taxon>
        <taxon>Polyopisthocotylea</taxon>
        <taxon>Polystomatidea</taxon>
        <taxon>Polystomatidae</taxon>
        <taxon>Protopolystoma</taxon>
    </lineage>
</organism>
<dbReference type="AlphaFoldDB" id="A0A3S5AW74"/>
<sequence>MRHSISALELSSGLPGQPGKPTPSPLVGASGPHSQTSKLGVSSPTSSPGNVTAATLSLSNAVRSPLSHSVVGNSQDQLPLSSPGNLFITGNEATRRRVRAQESNMMAPVSF</sequence>